<reference evidence="3 4" key="1">
    <citation type="submission" date="2019-01" db="EMBL/GenBank/DDBJ databases">
        <title>Filimonas sp. strain TTM-71.</title>
        <authorList>
            <person name="Chen W.-M."/>
        </authorList>
    </citation>
    <scope>NUCLEOTIDE SEQUENCE [LARGE SCALE GENOMIC DNA]</scope>
    <source>
        <strain evidence="3 4">TTM-71</strain>
    </source>
</reference>
<protein>
    <submittedName>
        <fullName evidence="3">Nuclear transport factor 2 family protein</fullName>
    </submittedName>
</protein>
<accession>A0A4Q1DBE2</accession>
<name>A0A4Q1DBE2_9BACT</name>
<comment type="caution">
    <text evidence="3">The sequence shown here is derived from an EMBL/GenBank/DDBJ whole genome shotgun (WGS) entry which is preliminary data.</text>
</comment>
<dbReference type="Proteomes" id="UP000290545">
    <property type="component" value="Unassembled WGS sequence"/>
</dbReference>
<dbReference type="Pfam" id="PF14534">
    <property type="entry name" value="DUF4440"/>
    <property type="match status" value="1"/>
</dbReference>
<keyword evidence="4" id="KW-1185">Reference proteome</keyword>
<gene>
    <name evidence="3" type="ORF">ESB13_04595</name>
</gene>
<feature type="signal peptide" evidence="1">
    <location>
        <begin position="1"/>
        <end position="34"/>
    </location>
</feature>
<evidence type="ECO:0000313" key="4">
    <source>
        <dbReference type="Proteomes" id="UP000290545"/>
    </source>
</evidence>
<feature type="chain" id="PRO_5020710510" evidence="1">
    <location>
        <begin position="35"/>
        <end position="183"/>
    </location>
</feature>
<evidence type="ECO:0000256" key="1">
    <source>
        <dbReference type="SAM" id="SignalP"/>
    </source>
</evidence>
<keyword evidence="1" id="KW-0732">Signal</keyword>
<dbReference type="AlphaFoldDB" id="A0A4Q1DBE2"/>
<dbReference type="Gene3D" id="3.10.450.50">
    <property type="match status" value="1"/>
</dbReference>
<proteinExistence type="predicted"/>
<feature type="domain" description="DUF4440" evidence="2">
    <location>
        <begin position="45"/>
        <end position="166"/>
    </location>
</feature>
<dbReference type="EMBL" id="SDHZ01000001">
    <property type="protein sequence ID" value="RXK86095.1"/>
    <property type="molecule type" value="Genomic_DNA"/>
</dbReference>
<dbReference type="SUPFAM" id="SSF54427">
    <property type="entry name" value="NTF2-like"/>
    <property type="match status" value="1"/>
</dbReference>
<sequence>MPFFSELVTMKKHAPLLHCLLFSLFLAPVLDAFAQETDAEVTAAIKQQDSLFWRAYNSCDTIAMAALFSEDVEFYHDKGGLTLGLPALMASMSTGMCNPNGTFRLRREEVTGTVKIFPLKKDKEVYGAIITGEHVFYVTQNGEKEFLDGHALFANVWRKQNGRWQMARVFSYDHGPATKPSSR</sequence>
<evidence type="ECO:0000313" key="3">
    <source>
        <dbReference type="EMBL" id="RXK86095.1"/>
    </source>
</evidence>
<organism evidence="3 4">
    <name type="scientific">Filimonas effusa</name>
    <dbReference type="NCBI Taxonomy" id="2508721"/>
    <lineage>
        <taxon>Bacteria</taxon>
        <taxon>Pseudomonadati</taxon>
        <taxon>Bacteroidota</taxon>
        <taxon>Chitinophagia</taxon>
        <taxon>Chitinophagales</taxon>
        <taxon>Chitinophagaceae</taxon>
        <taxon>Filimonas</taxon>
    </lineage>
</organism>
<evidence type="ECO:0000259" key="2">
    <source>
        <dbReference type="Pfam" id="PF14534"/>
    </source>
</evidence>
<dbReference type="InterPro" id="IPR032710">
    <property type="entry name" value="NTF2-like_dom_sf"/>
</dbReference>
<dbReference type="InterPro" id="IPR027843">
    <property type="entry name" value="DUF4440"/>
</dbReference>
<dbReference type="OrthoDB" id="1357763at2"/>